<keyword evidence="4" id="KW-0788">Thiol protease</keyword>
<name>A0A381STQ4_9ZZZZ</name>
<dbReference type="EMBL" id="UINC01003562">
    <property type="protein sequence ID" value="SVA07402.1"/>
    <property type="molecule type" value="Genomic_DNA"/>
</dbReference>
<dbReference type="AlphaFoldDB" id="A0A381STQ4"/>
<evidence type="ECO:0000256" key="4">
    <source>
        <dbReference type="ARBA" id="ARBA00022807"/>
    </source>
</evidence>
<dbReference type="InterPro" id="IPR003646">
    <property type="entry name" value="SH3-like_bac-type"/>
</dbReference>
<reference evidence="6" key="1">
    <citation type="submission" date="2018-05" db="EMBL/GenBank/DDBJ databases">
        <authorList>
            <person name="Lanie J.A."/>
            <person name="Ng W.-L."/>
            <person name="Kazmierczak K.M."/>
            <person name="Andrzejewski T.M."/>
            <person name="Davidsen T.M."/>
            <person name="Wayne K.J."/>
            <person name="Tettelin H."/>
            <person name="Glass J.I."/>
            <person name="Rusch D."/>
            <person name="Podicherti R."/>
            <person name="Tsui H.-C.T."/>
            <person name="Winkler M.E."/>
        </authorList>
    </citation>
    <scope>NUCLEOTIDE SEQUENCE</scope>
</reference>
<keyword evidence="3" id="KW-0378">Hydrolase</keyword>
<dbReference type="Gene3D" id="3.90.1720.10">
    <property type="entry name" value="endopeptidase domain like (from Nostoc punctiforme)"/>
    <property type="match status" value="1"/>
</dbReference>
<comment type="similarity">
    <text evidence="1">Belongs to the peptidase C40 family.</text>
</comment>
<protein>
    <recommendedName>
        <fullName evidence="5">NlpC/P60 domain-containing protein</fullName>
    </recommendedName>
</protein>
<dbReference type="Pfam" id="PF00877">
    <property type="entry name" value="NLPC_P60"/>
    <property type="match status" value="1"/>
</dbReference>
<dbReference type="PANTHER" id="PTHR47053">
    <property type="entry name" value="MUREIN DD-ENDOPEPTIDASE MEPH-RELATED"/>
    <property type="match status" value="1"/>
</dbReference>
<evidence type="ECO:0000256" key="1">
    <source>
        <dbReference type="ARBA" id="ARBA00007074"/>
    </source>
</evidence>
<dbReference type="Pfam" id="PF08239">
    <property type="entry name" value="SH3_3"/>
    <property type="match status" value="1"/>
</dbReference>
<gene>
    <name evidence="6" type="ORF">METZ01_LOCUS60256</name>
</gene>
<evidence type="ECO:0000259" key="5">
    <source>
        <dbReference type="PROSITE" id="PS51935"/>
    </source>
</evidence>
<feature type="domain" description="NlpC/P60" evidence="5">
    <location>
        <begin position="117"/>
        <end position="247"/>
    </location>
</feature>
<dbReference type="PROSITE" id="PS51935">
    <property type="entry name" value="NLPC_P60"/>
    <property type="match status" value="1"/>
</dbReference>
<dbReference type="PANTHER" id="PTHR47053:SF1">
    <property type="entry name" value="MUREIN DD-ENDOPEPTIDASE MEPH-RELATED"/>
    <property type="match status" value="1"/>
</dbReference>
<dbReference type="GO" id="GO:0006508">
    <property type="term" value="P:proteolysis"/>
    <property type="evidence" value="ECO:0007669"/>
    <property type="project" value="UniProtKB-KW"/>
</dbReference>
<sequence length="247" mass="28048">MSKIQKPWFIVITPIAPCYSEPNFNSAKVTEAISGESIQVLTQNREWVQVEQDDGYKSWIRNFFGRFADKPFPATHITIHRGKFPFGMRVRLKNEKIISADGQIYPLDQELQPLVLKSDPDRILEISQGLIGCPYRWGGRTSFGFDCSGFVQMVCLVAGIKMPRDSWQQHMAVNNHIIDGKTAKPGDLHFFGKNERVTHVGFSTGGLGIIHCQGTVKEETLERGFSYSNEKLSDIYISTHSIRYNFN</sequence>
<dbReference type="InterPro" id="IPR051202">
    <property type="entry name" value="Peptidase_C40"/>
</dbReference>
<dbReference type="SUPFAM" id="SSF54001">
    <property type="entry name" value="Cysteine proteinases"/>
    <property type="match status" value="1"/>
</dbReference>
<keyword evidence="2" id="KW-0645">Protease</keyword>
<accession>A0A381STQ4</accession>
<evidence type="ECO:0000256" key="3">
    <source>
        <dbReference type="ARBA" id="ARBA00022801"/>
    </source>
</evidence>
<dbReference type="InterPro" id="IPR038765">
    <property type="entry name" value="Papain-like_cys_pep_sf"/>
</dbReference>
<evidence type="ECO:0000256" key="2">
    <source>
        <dbReference type="ARBA" id="ARBA00022670"/>
    </source>
</evidence>
<evidence type="ECO:0000313" key="6">
    <source>
        <dbReference type="EMBL" id="SVA07402.1"/>
    </source>
</evidence>
<dbReference type="GO" id="GO:0008234">
    <property type="term" value="F:cysteine-type peptidase activity"/>
    <property type="evidence" value="ECO:0007669"/>
    <property type="project" value="UniProtKB-KW"/>
</dbReference>
<dbReference type="Gene3D" id="2.30.30.40">
    <property type="entry name" value="SH3 Domains"/>
    <property type="match status" value="1"/>
</dbReference>
<proteinExistence type="inferred from homology"/>
<dbReference type="InterPro" id="IPR000064">
    <property type="entry name" value="NLP_P60_dom"/>
</dbReference>
<organism evidence="6">
    <name type="scientific">marine metagenome</name>
    <dbReference type="NCBI Taxonomy" id="408172"/>
    <lineage>
        <taxon>unclassified sequences</taxon>
        <taxon>metagenomes</taxon>
        <taxon>ecological metagenomes</taxon>
    </lineage>
</organism>